<keyword evidence="5" id="KW-0119">Carbohydrate metabolism</keyword>
<evidence type="ECO:0000313" key="12">
    <source>
        <dbReference type="EMBL" id="KWX19804.1"/>
    </source>
</evidence>
<comment type="caution">
    <text evidence="12">The sequence shown here is derived from an EMBL/GenBank/DDBJ whole genome shotgun (WGS) entry which is preliminary data.</text>
</comment>
<dbReference type="AlphaFoldDB" id="A0A132PBY5"/>
<evidence type="ECO:0000256" key="3">
    <source>
        <dbReference type="ARBA" id="ARBA00022833"/>
    </source>
</evidence>
<dbReference type="InterPro" id="IPR036409">
    <property type="entry name" value="Aldolase_II/adducin_N_sf"/>
</dbReference>
<sequence length="206" mass="21607">MNHASARESVVAAARSLFSRSLTHGSTGNLSVRVDDCLLVTPTGSSLGTVEPDELSLISMDGEHLDGRAPSKESFLHLAMLKARLEACAVVHTHSTYSVAVSCLGGVDANNVLPPLTAYYALRVGRVPLLPYHAPGDSTLGPAAEAAARHHHAMLLRNHGPIVAGTSLSAAMDAMEELEETAKLYLLLGDRAKPLTDTQARALGPG</sequence>
<evidence type="ECO:0000256" key="4">
    <source>
        <dbReference type="ARBA" id="ARBA00023239"/>
    </source>
</evidence>
<dbReference type="PATRIC" id="fig|59750.3.peg.5059"/>
<comment type="function">
    <text evidence="6">Catalyzes the decarboxylation of 3-oxo-tetronate 4-phosphate to dihydroxyacetone phosphate (DHAP) and CO(2).</text>
</comment>
<dbReference type="GO" id="GO:0046872">
    <property type="term" value="F:metal ion binding"/>
    <property type="evidence" value="ECO:0007669"/>
    <property type="project" value="UniProtKB-KW"/>
</dbReference>
<dbReference type="EMBL" id="LGTW01000035">
    <property type="protein sequence ID" value="KWX19804.1"/>
    <property type="molecule type" value="Genomic_DNA"/>
</dbReference>
<evidence type="ECO:0000259" key="11">
    <source>
        <dbReference type="SMART" id="SM01007"/>
    </source>
</evidence>
<dbReference type="GO" id="GO:0016832">
    <property type="term" value="F:aldehyde-lyase activity"/>
    <property type="evidence" value="ECO:0007669"/>
    <property type="project" value="InterPro"/>
</dbReference>
<evidence type="ECO:0000313" key="13">
    <source>
        <dbReference type="Proteomes" id="UP000070612"/>
    </source>
</evidence>
<dbReference type="Pfam" id="PF00596">
    <property type="entry name" value="Aldolase_II"/>
    <property type="match status" value="1"/>
</dbReference>
<reference evidence="12 13" key="1">
    <citation type="submission" date="2015-07" db="EMBL/GenBank/DDBJ databases">
        <title>A draft genome sequence of Mycobacterium wolinskyi.</title>
        <authorList>
            <person name="de Man T.J."/>
            <person name="Perry K.A."/>
            <person name="Coulliette A.D."/>
            <person name="Jensen B."/>
            <person name="Toney N.C."/>
            <person name="Limbago B.M."/>
            <person name="Noble-Wang J."/>
        </authorList>
    </citation>
    <scope>NUCLEOTIDE SEQUENCE [LARGE SCALE GENOMIC DNA]</scope>
    <source>
        <strain evidence="12 13">CDC_01</strain>
    </source>
</reference>
<comment type="catalytic activity">
    <reaction evidence="9">
        <text>3-dehydro-4-O-phospho-D-erythronate + H(+) = dihydroxyacetone phosphate + CO2</text>
        <dbReference type="Rhea" id="RHEA:52416"/>
        <dbReference type="ChEBI" id="CHEBI:15378"/>
        <dbReference type="ChEBI" id="CHEBI:16526"/>
        <dbReference type="ChEBI" id="CHEBI:57642"/>
        <dbReference type="ChEBI" id="CHEBI:136593"/>
        <dbReference type="EC" id="4.1.1.104"/>
    </reaction>
</comment>
<keyword evidence="3" id="KW-0862">Zinc</keyword>
<organism evidence="12 13">
    <name type="scientific">Mycolicibacterium wolinskyi</name>
    <dbReference type="NCBI Taxonomy" id="59750"/>
    <lineage>
        <taxon>Bacteria</taxon>
        <taxon>Bacillati</taxon>
        <taxon>Actinomycetota</taxon>
        <taxon>Actinomycetes</taxon>
        <taxon>Mycobacteriales</taxon>
        <taxon>Mycobacteriaceae</taxon>
        <taxon>Mycolicibacterium</taxon>
    </lineage>
</organism>
<evidence type="ECO:0000256" key="1">
    <source>
        <dbReference type="ARBA" id="ARBA00001947"/>
    </source>
</evidence>
<evidence type="ECO:0000256" key="10">
    <source>
        <dbReference type="ARBA" id="ARBA00048603"/>
    </source>
</evidence>
<dbReference type="InterPro" id="IPR001303">
    <property type="entry name" value="Aldolase_II/adducin_N"/>
</dbReference>
<protein>
    <recommendedName>
        <fullName evidence="8">3-oxo-tetronate 4-phosphate decarboxylase</fullName>
        <ecNumber evidence="7">4.1.1.104</ecNumber>
    </recommendedName>
</protein>
<keyword evidence="13" id="KW-1185">Reference proteome</keyword>
<dbReference type="NCBIfam" id="NF006000">
    <property type="entry name" value="PRK08130.1"/>
    <property type="match status" value="1"/>
</dbReference>
<dbReference type="RefSeq" id="WP_067858808.1">
    <property type="nucleotide sequence ID" value="NZ_LGTW01000035.1"/>
</dbReference>
<comment type="cofactor">
    <cofactor evidence="1">
        <name>Zn(2+)</name>
        <dbReference type="ChEBI" id="CHEBI:29105"/>
    </cofactor>
</comment>
<dbReference type="NCBIfam" id="NF043034">
    <property type="entry name" value="OxoTetrPhDc"/>
    <property type="match status" value="1"/>
</dbReference>
<dbReference type="SMART" id="SM01007">
    <property type="entry name" value="Aldolase_II"/>
    <property type="match status" value="1"/>
</dbReference>
<feature type="domain" description="Class II aldolase/adducin N-terminal" evidence="11">
    <location>
        <begin position="8"/>
        <end position="186"/>
    </location>
</feature>
<dbReference type="Proteomes" id="UP000070612">
    <property type="component" value="Unassembled WGS sequence"/>
</dbReference>
<accession>A0A132PBY5</accession>
<dbReference type="SUPFAM" id="SSF53639">
    <property type="entry name" value="AraD/HMP-PK domain-like"/>
    <property type="match status" value="1"/>
</dbReference>
<name>A0A132PBY5_9MYCO</name>
<evidence type="ECO:0000256" key="2">
    <source>
        <dbReference type="ARBA" id="ARBA00022723"/>
    </source>
</evidence>
<dbReference type="PANTHER" id="PTHR22789">
    <property type="entry name" value="FUCULOSE PHOSPHATE ALDOLASE"/>
    <property type="match status" value="1"/>
</dbReference>
<dbReference type="Gene3D" id="3.40.225.10">
    <property type="entry name" value="Class II aldolase/adducin N-terminal domain"/>
    <property type="match status" value="1"/>
</dbReference>
<evidence type="ECO:0000256" key="7">
    <source>
        <dbReference type="ARBA" id="ARBA00044772"/>
    </source>
</evidence>
<keyword evidence="4" id="KW-0456">Lyase</keyword>
<comment type="catalytic activity">
    <reaction evidence="10">
        <text>3-dehydro-4-O-phospho-L-erythronate + H(+) = dihydroxyacetone phosphate + CO2</text>
        <dbReference type="Rhea" id="RHEA:52404"/>
        <dbReference type="ChEBI" id="CHEBI:15378"/>
        <dbReference type="ChEBI" id="CHEBI:16526"/>
        <dbReference type="ChEBI" id="CHEBI:57642"/>
        <dbReference type="ChEBI" id="CHEBI:136592"/>
        <dbReference type="EC" id="4.1.1.104"/>
    </reaction>
</comment>
<dbReference type="InterPro" id="IPR050013">
    <property type="entry name" value="OtnC"/>
</dbReference>
<proteinExistence type="predicted"/>
<gene>
    <name evidence="12" type="ORF">AFM11_33625</name>
</gene>
<dbReference type="PANTHER" id="PTHR22789:SF0">
    <property type="entry name" value="3-OXO-TETRONATE 4-PHOSPHATE DECARBOXYLASE-RELATED"/>
    <property type="match status" value="1"/>
</dbReference>
<evidence type="ECO:0000256" key="5">
    <source>
        <dbReference type="ARBA" id="ARBA00023277"/>
    </source>
</evidence>
<dbReference type="EC" id="4.1.1.104" evidence="7"/>
<evidence type="ECO:0000256" key="6">
    <source>
        <dbReference type="ARBA" id="ARBA00044745"/>
    </source>
</evidence>
<evidence type="ECO:0000256" key="9">
    <source>
        <dbReference type="ARBA" id="ARBA00047520"/>
    </source>
</evidence>
<dbReference type="GO" id="GO:0019323">
    <property type="term" value="P:pentose catabolic process"/>
    <property type="evidence" value="ECO:0007669"/>
    <property type="project" value="InterPro"/>
</dbReference>
<dbReference type="InterPro" id="IPR050197">
    <property type="entry name" value="Aldolase_class_II_sugar_metab"/>
</dbReference>
<keyword evidence="2" id="KW-0479">Metal-binding</keyword>
<dbReference type="GO" id="GO:0005829">
    <property type="term" value="C:cytosol"/>
    <property type="evidence" value="ECO:0007669"/>
    <property type="project" value="TreeGrafter"/>
</dbReference>
<evidence type="ECO:0000256" key="8">
    <source>
        <dbReference type="ARBA" id="ARBA00044803"/>
    </source>
</evidence>